<proteinExistence type="inferred from homology"/>
<dbReference type="InterPro" id="IPR045851">
    <property type="entry name" value="AMP-bd_C_sf"/>
</dbReference>
<dbReference type="GO" id="GO:0004467">
    <property type="term" value="F:long-chain fatty acid-CoA ligase activity"/>
    <property type="evidence" value="ECO:0007669"/>
    <property type="project" value="UniProtKB-EC"/>
</dbReference>
<sequence length="368" mass="38392">MDERFRLHPESRLLTPDAPGAAALVRALREGRGIVAGEGGVEAREAPFLWCRTSGSGGAPKVVHRRPASWIASFEVNAQLFGLGPADVVAALGALGHSLTLYAAIEALHLGCGLALLGGRHGRAQARAAAELGVTVIYATPSQLSLLVDGDPLPGVRLVLCGGGRLSPELRARLVERMPAAELRAFYGASETSFVTLTDDGTPEGAVGRPYPGVELSIDGGTGEVWVRSPYLFDGYEGAGSALTRSRDGWVTVGEVGRLDADGHLWLSGRRDRVVRVAERDVFLEDVEAALAGLTGRPAAAVALPDAARGAVIVGVVTGPAESDAIREGCRAVLPPQAVPRRVRVVDALPLLPAGKTDLAAIQRLVTE</sequence>
<feature type="domain" description="AMP-dependent synthetase/ligase" evidence="3">
    <location>
        <begin position="45"/>
        <end position="236"/>
    </location>
</feature>
<dbReference type="Pfam" id="PF13193">
    <property type="entry name" value="AMP-binding_C"/>
    <property type="match status" value="1"/>
</dbReference>
<evidence type="ECO:0000313" key="6">
    <source>
        <dbReference type="Proteomes" id="UP000035100"/>
    </source>
</evidence>
<dbReference type="eggNOG" id="COG0318">
    <property type="taxonomic scope" value="Bacteria"/>
</dbReference>
<dbReference type="RefSeq" id="WP_018301024.1">
    <property type="nucleotide sequence ID" value="NZ_KB902276.1"/>
</dbReference>
<dbReference type="SUPFAM" id="SSF56801">
    <property type="entry name" value="Acetyl-CoA synthetase-like"/>
    <property type="match status" value="1"/>
</dbReference>
<organism evidence="5 6">
    <name type="scientific">Wenxinia marina DSM 24838</name>
    <dbReference type="NCBI Taxonomy" id="1123501"/>
    <lineage>
        <taxon>Bacteria</taxon>
        <taxon>Pseudomonadati</taxon>
        <taxon>Pseudomonadota</taxon>
        <taxon>Alphaproteobacteria</taxon>
        <taxon>Rhodobacterales</taxon>
        <taxon>Roseobacteraceae</taxon>
        <taxon>Wenxinia</taxon>
    </lineage>
</organism>
<evidence type="ECO:0000259" key="3">
    <source>
        <dbReference type="Pfam" id="PF00501"/>
    </source>
</evidence>
<dbReference type="AlphaFoldDB" id="A0A0D0Q6F9"/>
<evidence type="ECO:0000313" key="5">
    <source>
        <dbReference type="EMBL" id="KIQ70044.1"/>
    </source>
</evidence>
<gene>
    <name evidence="5" type="ORF">Wenmar_01614</name>
</gene>
<keyword evidence="2 5" id="KW-0436">Ligase</keyword>
<dbReference type="PATRIC" id="fig|1123501.6.peg.1707"/>
<comment type="caution">
    <text evidence="5">The sequence shown here is derived from an EMBL/GenBank/DDBJ whole genome shotgun (WGS) entry which is preliminary data.</text>
</comment>
<dbReference type="InterPro" id="IPR000873">
    <property type="entry name" value="AMP-dep_synth/lig_dom"/>
</dbReference>
<evidence type="ECO:0000256" key="1">
    <source>
        <dbReference type="ARBA" id="ARBA00006432"/>
    </source>
</evidence>
<comment type="similarity">
    <text evidence="1">Belongs to the ATP-dependent AMP-binding enzyme family.</text>
</comment>
<dbReference type="InterPro" id="IPR025110">
    <property type="entry name" value="AMP-bd_C"/>
</dbReference>
<dbReference type="PANTHER" id="PTHR43201:SF5">
    <property type="entry name" value="MEDIUM-CHAIN ACYL-COA LIGASE ACSF2, MITOCHONDRIAL"/>
    <property type="match status" value="1"/>
</dbReference>
<dbReference type="GO" id="GO:0031956">
    <property type="term" value="F:medium-chain fatty acid-CoA ligase activity"/>
    <property type="evidence" value="ECO:0007669"/>
    <property type="project" value="TreeGrafter"/>
</dbReference>
<accession>A0A0D0Q6F9</accession>
<evidence type="ECO:0000256" key="2">
    <source>
        <dbReference type="ARBA" id="ARBA00022598"/>
    </source>
</evidence>
<dbReference type="EC" id="6.2.1.3" evidence="5"/>
<feature type="domain" description="AMP-binding enzyme C-terminal" evidence="4">
    <location>
        <begin position="287"/>
        <end position="356"/>
    </location>
</feature>
<dbReference type="InterPro" id="IPR042099">
    <property type="entry name" value="ANL_N_sf"/>
</dbReference>
<protein>
    <submittedName>
        <fullName evidence="5">Acyl-CoA synthetase (AMP-forming)/AMP-acid ligase II</fullName>
        <ecNumber evidence="5">6.2.1.3</ecNumber>
    </submittedName>
</protein>
<dbReference type="Gene3D" id="3.40.50.12780">
    <property type="entry name" value="N-terminal domain of ligase-like"/>
    <property type="match status" value="1"/>
</dbReference>
<name>A0A0D0Q6F9_9RHOB</name>
<dbReference type="Gene3D" id="3.30.300.30">
    <property type="match status" value="1"/>
</dbReference>
<dbReference type="Pfam" id="PF00501">
    <property type="entry name" value="AMP-binding"/>
    <property type="match status" value="1"/>
</dbReference>
<evidence type="ECO:0000259" key="4">
    <source>
        <dbReference type="Pfam" id="PF13193"/>
    </source>
</evidence>
<keyword evidence="6" id="KW-1185">Reference proteome</keyword>
<reference evidence="5 6" key="1">
    <citation type="submission" date="2013-01" db="EMBL/GenBank/DDBJ databases">
        <authorList>
            <person name="Fiebig A."/>
            <person name="Goeker M."/>
            <person name="Klenk H.-P.P."/>
        </authorList>
    </citation>
    <scope>NUCLEOTIDE SEQUENCE [LARGE SCALE GENOMIC DNA]</scope>
    <source>
        <strain evidence="5 6">DSM 24838</strain>
    </source>
</reference>
<dbReference type="PANTHER" id="PTHR43201">
    <property type="entry name" value="ACYL-COA SYNTHETASE"/>
    <property type="match status" value="1"/>
</dbReference>
<dbReference type="STRING" id="1123501.Wenmar_01614"/>
<dbReference type="EMBL" id="AONG01000008">
    <property type="protein sequence ID" value="KIQ70044.1"/>
    <property type="molecule type" value="Genomic_DNA"/>
</dbReference>
<dbReference type="Proteomes" id="UP000035100">
    <property type="component" value="Unassembled WGS sequence"/>
</dbReference>